<organism evidence="2 3">
    <name type="scientific">Amycolatopsis nalaikhensis</name>
    <dbReference type="NCBI Taxonomy" id="715472"/>
    <lineage>
        <taxon>Bacteria</taxon>
        <taxon>Bacillati</taxon>
        <taxon>Actinomycetota</taxon>
        <taxon>Actinomycetes</taxon>
        <taxon>Pseudonocardiales</taxon>
        <taxon>Pseudonocardiaceae</taxon>
        <taxon>Amycolatopsis</taxon>
    </lineage>
</organism>
<evidence type="ECO:0000313" key="2">
    <source>
        <dbReference type="EMBL" id="WIV52980.1"/>
    </source>
</evidence>
<proteinExistence type="predicted"/>
<feature type="chain" id="PRO_5046487780" evidence="1">
    <location>
        <begin position="39"/>
        <end position="546"/>
    </location>
</feature>
<dbReference type="EMBL" id="CP127173">
    <property type="protein sequence ID" value="WIV52980.1"/>
    <property type="molecule type" value="Genomic_DNA"/>
</dbReference>
<dbReference type="Proteomes" id="UP001227101">
    <property type="component" value="Chromosome"/>
</dbReference>
<name>A0ABY8XCT4_9PSEU</name>
<evidence type="ECO:0000313" key="3">
    <source>
        <dbReference type="Proteomes" id="UP001227101"/>
    </source>
</evidence>
<keyword evidence="1" id="KW-0732">Signal</keyword>
<protein>
    <submittedName>
        <fullName evidence="2">Uncharacterized protein</fullName>
    </submittedName>
</protein>
<feature type="signal peptide" evidence="1">
    <location>
        <begin position="1"/>
        <end position="38"/>
    </location>
</feature>
<dbReference type="RefSeq" id="WP_285449378.1">
    <property type="nucleotide sequence ID" value="NZ_CP127173.1"/>
</dbReference>
<sequence>MTKLKQERKFRAAGLAKAGAVSALTMGLVAGLAAPAMAADDGYALPTKGDEGRAHIITSVEKPKPGQPVSITASYDNVNIFDLKIFNNGNAKHIEPSQDWFKLFYSWEGAIKVGGNACADLGGSVAVQASGNNGKSTGWFPIDVGNSLKSVINGLGSLFGAGDLISIQTKCDFVVSQDAPSVLPIEYDLKQSNFFGLLKHDTNVYANLPIDVPRAPGVPEIVLPMSNTKITSKGVVKGRVPTGAGYNGLVQLYNYGQPFGDPVKVDKDGFWTAPIPGGTAQGDLWLTARALGQNGNPDSAESRGVKVTLDDSVNTLTQPVISSPAGDTVKPGEELTVTGTEGSQVTAVDQNGKVIGGSAKIKDGKAVIKLNSPLADGTKVKIQALLPNNPDVPAKYSEEKTVQAAVERPEFFQSFAPNVKPGTVSPLDVSFEPKDGNFAKIAGKALVLTAPEGVLFTGDASYQTFDKDKRALNGGGIWLPDAAIGDGGKTLTVTIPAAGDLKTANATIFKVTVVVKTAAGATPGEKANGTAALAGYTSPLKATVGQ</sequence>
<gene>
    <name evidence="2" type="ORF">QP939_29055</name>
</gene>
<evidence type="ECO:0000256" key="1">
    <source>
        <dbReference type="SAM" id="SignalP"/>
    </source>
</evidence>
<reference evidence="2 3" key="1">
    <citation type="submission" date="2023-06" db="EMBL/GenBank/DDBJ databases">
        <authorList>
            <person name="Oyuntsetseg B."/>
            <person name="Kim S.B."/>
        </authorList>
    </citation>
    <scope>NUCLEOTIDE SEQUENCE [LARGE SCALE GENOMIC DNA]</scope>
    <source>
        <strain evidence="2 3">2-2</strain>
    </source>
</reference>
<accession>A0ABY8XCT4</accession>
<keyword evidence="3" id="KW-1185">Reference proteome</keyword>